<organism evidence="1 2">
    <name type="scientific">Kipferlia bialata</name>
    <dbReference type="NCBI Taxonomy" id="797122"/>
    <lineage>
        <taxon>Eukaryota</taxon>
        <taxon>Metamonada</taxon>
        <taxon>Carpediemonas-like organisms</taxon>
        <taxon>Kipferlia</taxon>
    </lineage>
</organism>
<keyword evidence="2" id="KW-1185">Reference proteome</keyword>
<dbReference type="Proteomes" id="UP000265618">
    <property type="component" value="Unassembled WGS sequence"/>
</dbReference>
<reference evidence="1 2" key="1">
    <citation type="journal article" date="2018" name="PLoS ONE">
        <title>The draft genome of Kipferlia bialata reveals reductive genome evolution in fornicate parasites.</title>
        <authorList>
            <person name="Tanifuji G."/>
            <person name="Takabayashi S."/>
            <person name="Kume K."/>
            <person name="Takagi M."/>
            <person name="Nakayama T."/>
            <person name="Kamikawa R."/>
            <person name="Inagaki Y."/>
            <person name="Hashimoto T."/>
        </authorList>
    </citation>
    <scope>NUCLEOTIDE SEQUENCE [LARGE SCALE GENOMIC DNA]</scope>
    <source>
        <strain evidence="1">NY0173</strain>
    </source>
</reference>
<dbReference type="InterPro" id="IPR015915">
    <property type="entry name" value="Kelch-typ_b-propeller"/>
</dbReference>
<sequence>MSGSRALSLKKRLERLLLYRAMEEWLVEMDSRIEDRAHRAQEEEEEEYQHYLNTRIPPREVVEPMASFIGFQPLGYTLSLGLDYDGYTECNMDSQLVDICNIGHKRMIISQYESDFERVFIVRNKAMYIAEDIPRYQWSTEEWQHVFDFESLEARDLWRDPVLRPQTIRVLDNVYKLVIANVMPMKHPKVYEVIVQEYDIADHYWTERTKSDVLCEEAARRTAAGEFIMDPSQWEALNYYRDKRQKEPTWEINQRNELWRLRKVMDDVCIAALGEDVYRSGEWIDRIEDDSSIQECVAAMEKFVDHLHSFSDDFGESIGLPRWQPGVLERERERADQKREWLRACDGPLPQYHSYWPKPTHKPFACCLEGKLVLIGGGVLPEGSSLERWDREPSKDDPQSRVVSLYDPDTRQWSRLQDIPEGIHVTTYRGRHVVLDNVLHIFTRGSVATPPDIENPLRERLYRRGMNPTAVTLAMARRHVYYHITMTLGHDRGGEGWKCLWTQEETSDPSLFPRGGMIGLPQSRILSLGEYSSETSIFDCVTGESYRIGHLIPVETKKRRAGADDGRGVRWFDSARLCPYSSDAYSVSVLVAYVPGYDPQLGETTRKLVVLTLDTEVGMVYYV</sequence>
<comment type="caution">
    <text evidence="1">The sequence shown here is derived from an EMBL/GenBank/DDBJ whole genome shotgun (WGS) entry which is preliminary data.</text>
</comment>
<dbReference type="EMBL" id="BDIP01002068">
    <property type="protein sequence ID" value="GIQ85670.1"/>
    <property type="molecule type" value="Genomic_DNA"/>
</dbReference>
<accession>A0A9K3CZZ2</accession>
<proteinExistence type="predicted"/>
<evidence type="ECO:0000313" key="1">
    <source>
        <dbReference type="EMBL" id="GIQ85670.1"/>
    </source>
</evidence>
<evidence type="ECO:0000313" key="2">
    <source>
        <dbReference type="Proteomes" id="UP000265618"/>
    </source>
</evidence>
<dbReference type="AlphaFoldDB" id="A0A9K3CZZ2"/>
<dbReference type="Gene3D" id="2.120.10.80">
    <property type="entry name" value="Kelch-type beta propeller"/>
    <property type="match status" value="1"/>
</dbReference>
<protein>
    <submittedName>
        <fullName evidence="1">Uncharacterized protein</fullName>
    </submittedName>
</protein>
<gene>
    <name evidence="1" type="ORF">KIPB_007378</name>
</gene>
<name>A0A9K3CZZ2_9EUKA</name>
<dbReference type="SUPFAM" id="SSF117281">
    <property type="entry name" value="Kelch motif"/>
    <property type="match status" value="1"/>
</dbReference>